<organism evidence="2 3">
    <name type="scientific">Orchesella cincta</name>
    <name type="common">Springtail</name>
    <name type="synonym">Podura cincta</name>
    <dbReference type="NCBI Taxonomy" id="48709"/>
    <lineage>
        <taxon>Eukaryota</taxon>
        <taxon>Metazoa</taxon>
        <taxon>Ecdysozoa</taxon>
        <taxon>Arthropoda</taxon>
        <taxon>Hexapoda</taxon>
        <taxon>Collembola</taxon>
        <taxon>Entomobryomorpha</taxon>
        <taxon>Entomobryoidea</taxon>
        <taxon>Orchesellidae</taxon>
        <taxon>Orchesellinae</taxon>
        <taxon>Orchesella</taxon>
    </lineage>
</organism>
<dbReference type="EMBL" id="LJIJ01003605">
    <property type="protein sequence ID" value="ODM88444.1"/>
    <property type="molecule type" value="Genomic_DNA"/>
</dbReference>
<comment type="caution">
    <text evidence="2">The sequence shown here is derived from an EMBL/GenBank/DDBJ whole genome shotgun (WGS) entry which is preliminary data.</text>
</comment>
<protein>
    <submittedName>
        <fullName evidence="2">Dehydrogenase/reductase SDR family member 11</fullName>
    </submittedName>
</protein>
<dbReference type="Proteomes" id="UP000094527">
    <property type="component" value="Unassembled WGS sequence"/>
</dbReference>
<feature type="region of interest" description="Disordered" evidence="1">
    <location>
        <begin position="65"/>
        <end position="86"/>
    </location>
</feature>
<name>A0A1D2M697_ORCCI</name>
<proteinExistence type="predicted"/>
<gene>
    <name evidence="2" type="ORF">Ocin01_18248</name>
</gene>
<evidence type="ECO:0000313" key="3">
    <source>
        <dbReference type="Proteomes" id="UP000094527"/>
    </source>
</evidence>
<reference evidence="2 3" key="1">
    <citation type="journal article" date="2016" name="Genome Biol. Evol.">
        <title>Gene Family Evolution Reflects Adaptation to Soil Environmental Stressors in the Genome of the Collembolan Orchesella cincta.</title>
        <authorList>
            <person name="Faddeeva-Vakhrusheva A."/>
            <person name="Derks M.F."/>
            <person name="Anvar S.Y."/>
            <person name="Agamennone V."/>
            <person name="Suring W."/>
            <person name="Smit S."/>
            <person name="van Straalen N.M."/>
            <person name="Roelofs D."/>
        </authorList>
    </citation>
    <scope>NUCLEOTIDE SEQUENCE [LARGE SCALE GENOMIC DNA]</scope>
    <source>
        <tissue evidence="2">Mixed pool</tissue>
    </source>
</reference>
<evidence type="ECO:0000256" key="1">
    <source>
        <dbReference type="SAM" id="MobiDB-lite"/>
    </source>
</evidence>
<dbReference type="AlphaFoldDB" id="A0A1D2M697"/>
<evidence type="ECO:0000313" key="2">
    <source>
        <dbReference type="EMBL" id="ODM88444.1"/>
    </source>
</evidence>
<keyword evidence="3" id="KW-1185">Reference proteome</keyword>
<accession>A0A1D2M697</accession>
<sequence>MRGVRQTWNERCWLCQEPRENSGVSGYVCREKYPGVLVPYKCDVSKDDELEKMFEWTREPPRRSLTFADKRRRDESHAGRERVALT</sequence>